<protein>
    <submittedName>
        <fullName evidence="2">Exopolysaccharide synthesis protein ExoD-related protein</fullName>
    </submittedName>
</protein>
<keyword evidence="1" id="KW-0812">Transmembrane</keyword>
<keyword evidence="1" id="KW-0472">Membrane</keyword>
<dbReference type="PANTHER" id="PTHR41795">
    <property type="entry name" value="EXOPOLYSACCHARIDE SYNTHESIS PROTEIN"/>
    <property type="match status" value="1"/>
</dbReference>
<dbReference type="InterPro" id="IPR010331">
    <property type="entry name" value="ExoD"/>
</dbReference>
<evidence type="ECO:0000313" key="3">
    <source>
        <dbReference type="Proteomes" id="UP000053051"/>
    </source>
</evidence>
<comment type="caution">
    <text evidence="2">The sequence shown here is derived from an EMBL/GenBank/DDBJ whole genome shotgun (WGS) entry which is preliminary data.</text>
</comment>
<dbReference type="PIRSF" id="PIRSF033239">
    <property type="entry name" value="ExoD"/>
    <property type="match status" value="1"/>
</dbReference>
<accession>M1X2R0</accession>
<reference evidence="3" key="2">
    <citation type="submission" date="2016-01" db="EMBL/GenBank/DDBJ databases">
        <title>Diatom-associated endosymboitic cyanobacterium lacks core nitrogen metabolism enzymes.</title>
        <authorList>
            <person name="Hilton J.A."/>
            <person name="Foster R.A."/>
            <person name="Tripp H.J."/>
            <person name="Carter B.J."/>
            <person name="Zehr J.P."/>
            <person name="Villareal T.A."/>
        </authorList>
    </citation>
    <scope>NUCLEOTIDE SEQUENCE [LARGE SCALE GENOMIC DNA]</scope>
    <source>
        <strain evidence="3">HH01</strain>
    </source>
</reference>
<dbReference type="EMBL" id="CAIY01000042">
    <property type="protein sequence ID" value="CCH67260.1"/>
    <property type="molecule type" value="Genomic_DNA"/>
</dbReference>
<dbReference type="STRING" id="1165094.RINTHH_11050"/>
<feature type="transmembrane region" description="Helical" evidence="1">
    <location>
        <begin position="166"/>
        <end position="191"/>
    </location>
</feature>
<feature type="transmembrane region" description="Helical" evidence="1">
    <location>
        <begin position="33"/>
        <end position="51"/>
    </location>
</feature>
<keyword evidence="3" id="KW-1185">Reference proteome</keyword>
<evidence type="ECO:0000256" key="1">
    <source>
        <dbReference type="SAM" id="Phobius"/>
    </source>
</evidence>
<dbReference type="Proteomes" id="UP000053051">
    <property type="component" value="Unassembled WGS sequence"/>
</dbReference>
<dbReference type="Pfam" id="PF06055">
    <property type="entry name" value="ExoD"/>
    <property type="match status" value="1"/>
</dbReference>
<dbReference type="OrthoDB" id="484884at2"/>
<organism evidence="2 3">
    <name type="scientific">Richelia intracellularis HH01</name>
    <dbReference type="NCBI Taxonomy" id="1165094"/>
    <lineage>
        <taxon>Bacteria</taxon>
        <taxon>Bacillati</taxon>
        <taxon>Cyanobacteriota</taxon>
        <taxon>Cyanophyceae</taxon>
        <taxon>Nostocales</taxon>
        <taxon>Nostocaceae</taxon>
        <taxon>Richelia</taxon>
    </lineage>
</organism>
<dbReference type="PANTHER" id="PTHR41795:SF1">
    <property type="entry name" value="EXOPOLYSACCHARIDE SYNTHESIS PROTEIN"/>
    <property type="match status" value="1"/>
</dbReference>
<feature type="transmembrane region" description="Helical" evidence="1">
    <location>
        <begin position="57"/>
        <end position="78"/>
    </location>
</feature>
<evidence type="ECO:0000313" key="2">
    <source>
        <dbReference type="EMBL" id="CCH67260.1"/>
    </source>
</evidence>
<keyword evidence="1" id="KW-1133">Transmembrane helix</keyword>
<name>M1X2R0_9NOST</name>
<feature type="transmembrane region" description="Helical" evidence="1">
    <location>
        <begin position="114"/>
        <end position="140"/>
    </location>
</feature>
<dbReference type="AlphaFoldDB" id="M1X2R0"/>
<dbReference type="RefSeq" id="WP_008233571.1">
    <property type="nucleotide sequence ID" value="NZ_CAIY01000042.1"/>
</dbReference>
<proteinExistence type="predicted"/>
<gene>
    <name evidence="2" type="ORF">RINTHH_11050</name>
</gene>
<sequence length="202" mass="22114">MARLSKKLQDFFEDHKSPEVYLTDILKLVEERVFGVLFVILSLPSALPIPAPGYSTPFGFLMLLLALQLTIGAKTPWFPQCIAKYPVKLETAQVFLKIGLPWLHRIEAITRQRLSFVCTALPSRMIIGIVITLVSILMIIPIPGTNTLPAISIFVTGFGLQEHDGAISLAGLTLCILGIVLSTSIIIATAWGSSSLMDLIRI</sequence>
<reference evidence="2 3" key="1">
    <citation type="submission" date="2012-05" db="EMBL/GenBank/DDBJ databases">
        <authorList>
            <person name="Hilton J."/>
        </authorList>
    </citation>
    <scope>NUCLEOTIDE SEQUENCE [LARGE SCALE GENOMIC DNA]</scope>
    <source>
        <strain evidence="2 3">HH01</strain>
    </source>
</reference>